<keyword evidence="1" id="KW-0812">Transmembrane</keyword>
<reference evidence="2 3" key="1">
    <citation type="submission" date="2018-08" db="EMBL/GenBank/DDBJ databases">
        <title>Recombination of ecologically and evolutionarily significant loci maintains genetic cohesion in the Pseudomonas syringae species complex.</title>
        <authorList>
            <person name="Dillon M."/>
            <person name="Thakur S."/>
            <person name="Almeida R.N.D."/>
            <person name="Weir B.S."/>
            <person name="Guttman D.S."/>
        </authorList>
    </citation>
    <scope>NUCLEOTIDE SEQUENCE [LARGE SCALE GENOMIC DNA]</scope>
    <source>
        <strain evidence="2 3">ICMP 6372</strain>
    </source>
</reference>
<protein>
    <recommendedName>
        <fullName evidence="4">TraG N-terminal Proteobacteria domain-containing protein</fullName>
    </recommendedName>
</protein>
<sequence>ASNAQGDLLLDFVIGAMFIVLPSFWVVALGWTGMKLGSLMNGLSEGTKSAQAAGAKGAEEIRNHMKQRK</sequence>
<dbReference type="EMBL" id="RBPS01000419">
    <property type="protein sequence ID" value="RMO27764.1"/>
    <property type="molecule type" value="Genomic_DNA"/>
</dbReference>
<accession>A0A3M3U3L7</accession>
<evidence type="ECO:0000256" key="1">
    <source>
        <dbReference type="SAM" id="Phobius"/>
    </source>
</evidence>
<keyword evidence="1" id="KW-0472">Membrane</keyword>
<gene>
    <name evidence="2" type="ORF">ALQ42_04484</name>
</gene>
<feature type="non-terminal residue" evidence="2">
    <location>
        <position position="1"/>
    </location>
</feature>
<proteinExistence type="predicted"/>
<dbReference type="Proteomes" id="UP000273536">
    <property type="component" value="Unassembled WGS sequence"/>
</dbReference>
<feature type="transmembrane region" description="Helical" evidence="1">
    <location>
        <begin position="12"/>
        <end position="31"/>
    </location>
</feature>
<evidence type="ECO:0008006" key="4">
    <source>
        <dbReference type="Google" id="ProtNLM"/>
    </source>
</evidence>
<organism evidence="2 3">
    <name type="scientific">Pseudomonas savastanoi pv. glycinea</name>
    <name type="common">Pseudomonas syringae pv. glycinea</name>
    <dbReference type="NCBI Taxonomy" id="318"/>
    <lineage>
        <taxon>Bacteria</taxon>
        <taxon>Pseudomonadati</taxon>
        <taxon>Pseudomonadota</taxon>
        <taxon>Gammaproteobacteria</taxon>
        <taxon>Pseudomonadales</taxon>
        <taxon>Pseudomonadaceae</taxon>
        <taxon>Pseudomonas</taxon>
    </lineage>
</organism>
<evidence type="ECO:0000313" key="2">
    <source>
        <dbReference type="EMBL" id="RMO27764.1"/>
    </source>
</evidence>
<dbReference type="AlphaFoldDB" id="A0A3M3U3L7"/>
<evidence type="ECO:0000313" key="3">
    <source>
        <dbReference type="Proteomes" id="UP000273536"/>
    </source>
</evidence>
<comment type="caution">
    <text evidence="2">The sequence shown here is derived from an EMBL/GenBank/DDBJ whole genome shotgun (WGS) entry which is preliminary data.</text>
</comment>
<name>A0A3M3U3L7_PSESG</name>
<keyword evidence="1" id="KW-1133">Transmembrane helix</keyword>